<dbReference type="NCBIfam" id="TIGR00250">
    <property type="entry name" value="RNAse_H_YqgF"/>
    <property type="match status" value="1"/>
</dbReference>
<dbReference type="FunFam" id="3.30.420.140:FF:000013">
    <property type="entry name" value="Putative pre-16S rRNA nuclease"/>
    <property type="match status" value="1"/>
</dbReference>
<dbReference type="Pfam" id="PF03652">
    <property type="entry name" value="RuvX"/>
    <property type="match status" value="1"/>
</dbReference>
<sequence length="131" mass="14599">MIVGLDIGLKRIGVAICVNGVILPSTPLMRQNRKQAARDLDAMLKEKNVSKVIVGIPKDGSCQDEMTRRIKHFMNLLDTKIEIIFVDESFSSVQASHKTQEKAIKSHKNGHLDSLAACEILRRYVEGANEL</sequence>
<reference evidence="7 8" key="1">
    <citation type="submission" date="2020-02" db="EMBL/GenBank/DDBJ databases">
        <title>Complete genome sequence of the novel Campylobacter species Candidatus Campylobacter infans.</title>
        <authorList>
            <person name="Duim B."/>
            <person name="Zomer A."/>
            <person name="van der Graaf L."/>
            <person name="Wagenaar J."/>
        </authorList>
    </citation>
    <scope>NUCLEOTIDE SEQUENCE [LARGE SCALE GENOMIC DNA]</scope>
    <source>
        <strain evidence="7 8">19S00001</strain>
    </source>
</reference>
<dbReference type="SUPFAM" id="SSF53098">
    <property type="entry name" value="Ribonuclease H-like"/>
    <property type="match status" value="1"/>
</dbReference>
<dbReference type="PANTHER" id="PTHR33317">
    <property type="entry name" value="POLYNUCLEOTIDYL TRANSFERASE, RIBONUCLEASE H-LIKE SUPERFAMILY PROTEIN"/>
    <property type="match status" value="1"/>
</dbReference>
<dbReference type="InterPro" id="IPR006641">
    <property type="entry name" value="YqgF/RNaseH-like_dom"/>
</dbReference>
<accession>A0A7H9CFB8</accession>
<dbReference type="GO" id="GO:0000967">
    <property type="term" value="P:rRNA 5'-end processing"/>
    <property type="evidence" value="ECO:0007669"/>
    <property type="project" value="UniProtKB-UniRule"/>
</dbReference>
<dbReference type="EC" id="3.1.-.-" evidence="5"/>
<dbReference type="InterPro" id="IPR037027">
    <property type="entry name" value="YqgF/RNaseH-like_dom_sf"/>
</dbReference>
<dbReference type="InterPro" id="IPR012337">
    <property type="entry name" value="RNaseH-like_sf"/>
</dbReference>
<proteinExistence type="inferred from homology"/>
<dbReference type="KEGG" id="cinf:CINF_0326"/>
<evidence type="ECO:0000256" key="1">
    <source>
        <dbReference type="ARBA" id="ARBA00022490"/>
    </source>
</evidence>
<keyword evidence="8" id="KW-1185">Reference proteome</keyword>
<keyword evidence="4 5" id="KW-0378">Hydrolase</keyword>
<dbReference type="RefSeq" id="WP_179975506.1">
    <property type="nucleotide sequence ID" value="NZ_CP049075.1"/>
</dbReference>
<evidence type="ECO:0000313" key="7">
    <source>
        <dbReference type="EMBL" id="QLI04870.1"/>
    </source>
</evidence>
<dbReference type="PANTHER" id="PTHR33317:SF4">
    <property type="entry name" value="POLYNUCLEOTIDYL TRANSFERASE, RIBONUCLEASE H-LIKE SUPERFAMILY PROTEIN"/>
    <property type="match status" value="1"/>
</dbReference>
<protein>
    <recommendedName>
        <fullName evidence="5">Putative pre-16S rRNA nuclease</fullName>
        <ecNumber evidence="5">3.1.-.-</ecNumber>
    </recommendedName>
</protein>
<evidence type="ECO:0000256" key="4">
    <source>
        <dbReference type="ARBA" id="ARBA00022801"/>
    </source>
</evidence>
<dbReference type="SMART" id="SM00732">
    <property type="entry name" value="YqgFc"/>
    <property type="match status" value="1"/>
</dbReference>
<dbReference type="HAMAP" id="MF_00651">
    <property type="entry name" value="Nuclease_YqgF"/>
    <property type="match status" value="1"/>
</dbReference>
<dbReference type="Proteomes" id="UP000509414">
    <property type="component" value="Chromosome"/>
</dbReference>
<dbReference type="AlphaFoldDB" id="A0A7H9CFB8"/>
<evidence type="ECO:0000256" key="2">
    <source>
        <dbReference type="ARBA" id="ARBA00022517"/>
    </source>
</evidence>
<dbReference type="Gene3D" id="3.30.420.140">
    <property type="entry name" value="YqgF/RNase H-like domain"/>
    <property type="match status" value="1"/>
</dbReference>
<dbReference type="GO" id="GO:0016788">
    <property type="term" value="F:hydrolase activity, acting on ester bonds"/>
    <property type="evidence" value="ECO:0007669"/>
    <property type="project" value="UniProtKB-UniRule"/>
</dbReference>
<keyword evidence="3 5" id="KW-0540">Nuclease</keyword>
<evidence type="ECO:0000259" key="6">
    <source>
        <dbReference type="SMART" id="SM00732"/>
    </source>
</evidence>
<keyword evidence="2 5" id="KW-0690">Ribosome biogenesis</keyword>
<comment type="similarity">
    <text evidence="5">Belongs to the YqgF HJR family.</text>
</comment>
<dbReference type="GO" id="GO:0005829">
    <property type="term" value="C:cytosol"/>
    <property type="evidence" value="ECO:0007669"/>
    <property type="project" value="TreeGrafter"/>
</dbReference>
<evidence type="ECO:0000256" key="3">
    <source>
        <dbReference type="ARBA" id="ARBA00022722"/>
    </source>
</evidence>
<name>A0A7H9CFB8_9BACT</name>
<dbReference type="GO" id="GO:0004518">
    <property type="term" value="F:nuclease activity"/>
    <property type="evidence" value="ECO:0007669"/>
    <property type="project" value="UniProtKB-KW"/>
</dbReference>
<evidence type="ECO:0000256" key="5">
    <source>
        <dbReference type="HAMAP-Rule" id="MF_00651"/>
    </source>
</evidence>
<feature type="domain" description="YqgF/RNase H-like" evidence="6">
    <location>
        <begin position="1"/>
        <end position="95"/>
    </location>
</feature>
<dbReference type="InterPro" id="IPR005227">
    <property type="entry name" value="YqgF"/>
</dbReference>
<dbReference type="EMBL" id="CP049075">
    <property type="protein sequence ID" value="QLI04870.1"/>
    <property type="molecule type" value="Genomic_DNA"/>
</dbReference>
<dbReference type="CDD" id="cd16964">
    <property type="entry name" value="YqgF"/>
    <property type="match status" value="1"/>
</dbReference>
<organism evidence="7 8">
    <name type="scientific">Candidatus Campylobacter infans</name>
    <dbReference type="NCBI Taxonomy" id="2561898"/>
    <lineage>
        <taxon>Bacteria</taxon>
        <taxon>Pseudomonadati</taxon>
        <taxon>Campylobacterota</taxon>
        <taxon>Epsilonproteobacteria</taxon>
        <taxon>Campylobacterales</taxon>
        <taxon>Campylobacteraceae</taxon>
        <taxon>Campylobacter</taxon>
    </lineage>
</organism>
<gene>
    <name evidence="7" type="ORF">CINF_0326</name>
</gene>
<keyword evidence="1 5" id="KW-0963">Cytoplasm</keyword>
<evidence type="ECO:0000313" key="8">
    <source>
        <dbReference type="Proteomes" id="UP000509414"/>
    </source>
</evidence>
<dbReference type="NCBIfam" id="NF001026">
    <property type="entry name" value="PRK00109.2-2"/>
    <property type="match status" value="1"/>
</dbReference>
<comment type="function">
    <text evidence="5">Could be a nuclease involved in processing of the 5'-end of pre-16S rRNA.</text>
</comment>
<comment type="subcellular location">
    <subcellularLocation>
        <location evidence="5">Cytoplasm</location>
    </subcellularLocation>
</comment>